<comment type="catalytic activity">
    <reaction evidence="4">
        <text>ATP + H2O = ADP + phosphate + H(+)</text>
        <dbReference type="Rhea" id="RHEA:13065"/>
        <dbReference type="ChEBI" id="CHEBI:15377"/>
        <dbReference type="ChEBI" id="CHEBI:15378"/>
        <dbReference type="ChEBI" id="CHEBI:30616"/>
        <dbReference type="ChEBI" id="CHEBI:43474"/>
        <dbReference type="ChEBI" id="CHEBI:456216"/>
        <dbReference type="EC" id="3.6.4.13"/>
    </reaction>
</comment>
<comment type="similarity">
    <text evidence="4">Belongs to the DEAD box helicase family.</text>
</comment>
<keyword evidence="3 4" id="KW-0067">ATP-binding</keyword>
<dbReference type="InterPro" id="IPR011545">
    <property type="entry name" value="DEAD/DEAH_box_helicase_dom"/>
</dbReference>
<evidence type="ECO:0000256" key="1">
    <source>
        <dbReference type="ARBA" id="ARBA00022741"/>
    </source>
</evidence>
<dbReference type="STRING" id="1965070.A0A443QMM3"/>
<dbReference type="PROSITE" id="PS51192">
    <property type="entry name" value="HELICASE_ATP_BIND_1"/>
    <property type="match status" value="1"/>
</dbReference>
<dbReference type="InterPro" id="IPR014001">
    <property type="entry name" value="Helicase_ATP-bd"/>
</dbReference>
<keyword evidence="4" id="KW-0694">RNA-binding</keyword>
<organism evidence="7 9">
    <name type="scientific">Dinothrombium tinctorium</name>
    <dbReference type="NCBI Taxonomy" id="1965070"/>
    <lineage>
        <taxon>Eukaryota</taxon>
        <taxon>Metazoa</taxon>
        <taxon>Ecdysozoa</taxon>
        <taxon>Arthropoda</taxon>
        <taxon>Chelicerata</taxon>
        <taxon>Arachnida</taxon>
        <taxon>Acari</taxon>
        <taxon>Acariformes</taxon>
        <taxon>Trombidiformes</taxon>
        <taxon>Prostigmata</taxon>
        <taxon>Anystina</taxon>
        <taxon>Parasitengona</taxon>
        <taxon>Trombidioidea</taxon>
        <taxon>Trombidiidae</taxon>
        <taxon>Dinothrombium</taxon>
    </lineage>
</organism>
<dbReference type="Gene3D" id="3.40.50.300">
    <property type="entry name" value="P-loop containing nucleotide triphosphate hydrolases"/>
    <property type="match status" value="3"/>
</dbReference>
<dbReference type="GO" id="GO:0003723">
    <property type="term" value="F:RNA binding"/>
    <property type="evidence" value="ECO:0007669"/>
    <property type="project" value="UniProtKB-UniRule"/>
</dbReference>
<reference evidence="7 9" key="1">
    <citation type="journal article" date="2018" name="Gigascience">
        <title>Genomes of trombidid mites reveal novel predicted allergens and laterally-transferred genes associated with secondary metabolism.</title>
        <authorList>
            <person name="Dong X."/>
            <person name="Chaisiri K."/>
            <person name="Xia D."/>
            <person name="Armstrong S.D."/>
            <person name="Fang Y."/>
            <person name="Donnelly M.J."/>
            <person name="Kadowaki T."/>
            <person name="McGarry J.W."/>
            <person name="Darby A.C."/>
            <person name="Makepeace B.L."/>
        </authorList>
    </citation>
    <scope>NUCLEOTIDE SEQUENCE [LARGE SCALE GENOMIC DNA]</scope>
    <source>
        <strain evidence="7">UoL-WK</strain>
    </source>
</reference>
<dbReference type="EMBL" id="NCKU01005698">
    <property type="protein sequence ID" value="RWS04257.1"/>
    <property type="molecule type" value="Genomic_DNA"/>
</dbReference>
<proteinExistence type="inferred from homology"/>
<keyword evidence="1 4" id="KW-0547">Nucleotide-binding</keyword>
<reference evidence="7" key="2">
    <citation type="submission" date="2018-11" db="EMBL/GenBank/DDBJ databases">
        <title>Trombidioid mite genomics.</title>
        <authorList>
            <person name="Dong X."/>
        </authorList>
    </citation>
    <scope>NUCLEOTIDE SEQUENCE</scope>
    <source>
        <strain evidence="7">UoL-WK</strain>
    </source>
</reference>
<dbReference type="Proteomes" id="UP000285301">
    <property type="component" value="Unassembled WGS sequence"/>
</dbReference>
<feature type="compositionally biased region" description="Low complexity" evidence="5">
    <location>
        <begin position="406"/>
        <end position="416"/>
    </location>
</feature>
<evidence type="ECO:0000256" key="2">
    <source>
        <dbReference type="ARBA" id="ARBA00022801"/>
    </source>
</evidence>
<dbReference type="EC" id="3.6.4.13" evidence="4"/>
<dbReference type="PANTHER" id="PTHR24031">
    <property type="entry name" value="RNA HELICASE"/>
    <property type="match status" value="1"/>
</dbReference>
<gene>
    <name evidence="8" type="ORF">B4U79_01007</name>
    <name evidence="7" type="ORF">B4U79_16429</name>
</gene>
<comment type="domain">
    <text evidence="4">The Q motif is unique to and characteristic of the DEAD box family of RNA helicases and controls ATP binding and hydrolysis.</text>
</comment>
<dbReference type="SMART" id="SM00487">
    <property type="entry name" value="DEXDc"/>
    <property type="match status" value="1"/>
</dbReference>
<dbReference type="OrthoDB" id="4726at2759"/>
<evidence type="ECO:0000256" key="5">
    <source>
        <dbReference type="SAM" id="MobiDB-lite"/>
    </source>
</evidence>
<dbReference type="EMBL" id="NCKU01005659">
    <property type="protein sequence ID" value="RWS04306.1"/>
    <property type="molecule type" value="Genomic_DNA"/>
</dbReference>
<name>A0A443QMM3_9ACAR</name>
<feature type="region of interest" description="Disordered" evidence="5">
    <location>
        <begin position="381"/>
        <end position="421"/>
    </location>
</feature>
<evidence type="ECO:0000313" key="9">
    <source>
        <dbReference type="Proteomes" id="UP000285301"/>
    </source>
</evidence>
<dbReference type="Pfam" id="PF00270">
    <property type="entry name" value="DEAD"/>
    <property type="match status" value="2"/>
</dbReference>
<keyword evidence="2 4" id="KW-0378">Hydrolase</keyword>
<dbReference type="GO" id="GO:0003724">
    <property type="term" value="F:RNA helicase activity"/>
    <property type="evidence" value="ECO:0007669"/>
    <property type="project" value="UniProtKB-EC"/>
</dbReference>
<dbReference type="SUPFAM" id="SSF52540">
    <property type="entry name" value="P-loop containing nucleoside triphosphate hydrolases"/>
    <property type="match status" value="3"/>
</dbReference>
<evidence type="ECO:0000256" key="4">
    <source>
        <dbReference type="RuleBase" id="RU365068"/>
    </source>
</evidence>
<dbReference type="AlphaFoldDB" id="A0A443QMM3"/>
<comment type="caution">
    <text evidence="7">The sequence shown here is derived from an EMBL/GenBank/DDBJ whole genome shotgun (WGS) entry which is preliminary data.</text>
</comment>
<accession>A0A443QMM3</accession>
<feature type="domain" description="Helicase ATP-binding" evidence="6">
    <location>
        <begin position="771"/>
        <end position="941"/>
    </location>
</feature>
<dbReference type="GO" id="GO:0016787">
    <property type="term" value="F:hydrolase activity"/>
    <property type="evidence" value="ECO:0007669"/>
    <property type="project" value="UniProtKB-KW"/>
</dbReference>
<comment type="function">
    <text evidence="4">RNA helicase.</text>
</comment>
<dbReference type="InterPro" id="IPR027417">
    <property type="entry name" value="P-loop_NTPase"/>
</dbReference>
<evidence type="ECO:0000313" key="7">
    <source>
        <dbReference type="EMBL" id="RWS04257.1"/>
    </source>
</evidence>
<evidence type="ECO:0000256" key="3">
    <source>
        <dbReference type="ARBA" id="ARBA00022840"/>
    </source>
</evidence>
<evidence type="ECO:0000313" key="8">
    <source>
        <dbReference type="EMBL" id="RWS04306.1"/>
    </source>
</evidence>
<dbReference type="GO" id="GO:0005524">
    <property type="term" value="F:ATP binding"/>
    <property type="evidence" value="ECO:0007669"/>
    <property type="project" value="UniProtKB-UniRule"/>
</dbReference>
<sequence>MSRKNETNWRDLNLTFVDLDLKRELFQALDSSETLEPTILLYRTIKAVKNCFNLCLESKFTPDESLILAIAILERIELSTNSNCQAIVVCSDATSVKNVVDAFVSNFSQLKVKFHVCTHQTSIVDDISALKAGVQIVIGTAGRIYDLIGIGLIWLEAIKVLALILSEDNNDSCDDIIDLVPENVQRIMFVENVCKLNSKFLSSPTFKILDVENFKRRFNSPISVRKEILTTTIERIECCEESDDNEFDGINILSVSSKFRVVTKAEAVEEHLKEALRNKAQSLSVLKVFEDETQQVVEINSSKSDVSKDSSETRIVDALVPMESRESDKEALDRAESLNTELVKDNHIDYKGNGALTSLELDDISNRMQLNIEAVSLAEKSVERTTPDSEVSSKSSEVSDTKQDTLNFLDLSPNSNDDNDAVTEEVSCQKRQIEQSKCNISFAVVEFKPQTNVTRKLSSVSSSISNENSVSEQSLAHQSKAVDHFKNSVSSDESGNDRNSFIDVTSSSTSLDEFDKTFLSVKSTCSRSEDGELLSKSEYQSLTNGMQQVIADDDKASILSSKNSEISILETVSPIESVKSSPKNESPIQFPLETTSNQFVDDHDESTKSIPVFSPIVTTTKEVKSSGTKLDLQQLNENISKHSSAASDLPQLSNMNQSDSDCNEIIDSPDSDLSVQEPKLKGIDKYESLVNEISTSKVISTEENFLVSKQINCGVEMAFQQENLKLNLENTFNLKASKQTACEFKDFIDKRDLLKGIRGFERPTSLQKRAIVSILKQKDVIIESDRGCKMTTAIAIALLRQVDILISDCQILVLVSEVQVANKIQEAILSIGRYMKVYCHVCTGGSRVNEDIRILGLGQHIVVGVPSCIYAMILRNALRTNSIITIVLYELGELLNACFKDQMLDIFNAIQTRYQILALTRNTTVAVSGLVKKLMKNPVKIYGIANFETIGQYYVKIDKQDAKFDAFWFFYKKLNVKKTIVYCNTIDAVEKLKTQLKNRNIKLLTHHLTSIKTNEYLKDLEKEAIYVTTDAEVYDLKTTKFSLLINYDFPTSEKKYFDRLRKKFKSELVVSFVYENEKAILMNFATENNLEIKQIFLD</sequence>
<protein>
    <recommendedName>
        <fullName evidence="4">ATP-dependent RNA helicase</fullName>
        <ecNumber evidence="4">3.6.4.13</ecNumber>
    </recommendedName>
</protein>
<keyword evidence="4" id="KW-0347">Helicase</keyword>
<evidence type="ECO:0000259" key="6">
    <source>
        <dbReference type="PROSITE" id="PS51192"/>
    </source>
</evidence>
<keyword evidence="9" id="KW-1185">Reference proteome</keyword>